<sequence length="314" mass="34639">MTRIGLVTCSRLPDLDPEDTPLLDALAARGVSADAVVWDDEAVRWEEYDLVVVRSAWDYAQRRDEFLAWAERVCGVARLVNPLAVIRWNTDKHYLRELEAAGVRIVPTQWLEPERHLSSRALHTRFPAHGEMVIKPAVSAGSLDTGRYTAIDPQSRGLAIAHARRLLGEDRTVMAQRYLTSVDTVGERAHVFVAGEYSHSVLKGAMLDGRDVAVDGLYKEERISAVEASPEEVEMAHEVIATARQLLDAQPDAPGADDHLPFLYARVDVVSDDDGRPVLMELELVEPSLFPSYADGALDRLADAIAARAERAAG</sequence>
<evidence type="ECO:0000313" key="1">
    <source>
        <dbReference type="EMBL" id="EYR63803.1"/>
    </source>
</evidence>
<dbReference type="EMBL" id="AXCW01000066">
    <property type="protein sequence ID" value="EYR63803.1"/>
    <property type="molecule type" value="Genomic_DNA"/>
</dbReference>
<dbReference type="SUPFAM" id="SSF56059">
    <property type="entry name" value="Glutathione synthetase ATP-binding domain-like"/>
    <property type="match status" value="1"/>
</dbReference>
<gene>
    <name evidence="1" type="ORF">N866_18050</name>
</gene>
<proteinExistence type="predicted"/>
<organism evidence="1 2">
    <name type="scientific">Actinotalea ferrariae CF5-4</name>
    <dbReference type="NCBI Taxonomy" id="948458"/>
    <lineage>
        <taxon>Bacteria</taxon>
        <taxon>Bacillati</taxon>
        <taxon>Actinomycetota</taxon>
        <taxon>Actinomycetes</taxon>
        <taxon>Micrococcales</taxon>
        <taxon>Cellulomonadaceae</taxon>
        <taxon>Actinotalea</taxon>
    </lineage>
</organism>
<dbReference type="OrthoDB" id="3373978at2"/>
<dbReference type="PANTHER" id="PTHR39217:SF1">
    <property type="entry name" value="GLUTATHIONE SYNTHETASE"/>
    <property type="match status" value="1"/>
</dbReference>
<evidence type="ECO:0008006" key="3">
    <source>
        <dbReference type="Google" id="ProtNLM"/>
    </source>
</evidence>
<reference evidence="1 2" key="1">
    <citation type="submission" date="2014-01" db="EMBL/GenBank/DDBJ databases">
        <title>Actinotalea ferrariae CF5-4.</title>
        <authorList>
            <person name="Chen F."/>
            <person name="Li Y."/>
            <person name="Wang G."/>
        </authorList>
    </citation>
    <scope>NUCLEOTIDE SEQUENCE [LARGE SCALE GENOMIC DNA]</scope>
    <source>
        <strain evidence="1 2">CF5-4</strain>
    </source>
</reference>
<dbReference type="Proteomes" id="UP000019753">
    <property type="component" value="Unassembled WGS sequence"/>
</dbReference>
<evidence type="ECO:0000313" key="2">
    <source>
        <dbReference type="Proteomes" id="UP000019753"/>
    </source>
</evidence>
<name>A0A021VRQ4_9CELL</name>
<dbReference type="RefSeq" id="WP_034225066.1">
    <property type="nucleotide sequence ID" value="NZ_AXCW01000066.1"/>
</dbReference>
<accession>A0A021VRQ4</accession>
<protein>
    <recommendedName>
        <fullName evidence="3">ATP-grasp domain-containing protein</fullName>
    </recommendedName>
</protein>
<dbReference type="PANTHER" id="PTHR39217">
    <property type="match status" value="1"/>
</dbReference>
<dbReference type="AlphaFoldDB" id="A0A021VRQ4"/>
<dbReference type="InterPro" id="IPR053191">
    <property type="entry name" value="DcsG_Biosynth_Enzyme"/>
</dbReference>
<comment type="caution">
    <text evidence="1">The sequence shown here is derived from an EMBL/GenBank/DDBJ whole genome shotgun (WGS) entry which is preliminary data.</text>
</comment>
<keyword evidence="2" id="KW-1185">Reference proteome</keyword>